<evidence type="ECO:0000256" key="5">
    <source>
        <dbReference type="ARBA" id="ARBA00022842"/>
    </source>
</evidence>
<gene>
    <name evidence="7" type="ORF">FH608_027625</name>
</gene>
<keyword evidence="8" id="KW-1185">Reference proteome</keyword>
<keyword evidence="4" id="KW-0479">Metal-binding</keyword>
<evidence type="ECO:0000313" key="8">
    <source>
        <dbReference type="Proteomes" id="UP000312512"/>
    </source>
</evidence>
<keyword evidence="5" id="KW-0460">Magnesium</keyword>
<reference evidence="7 8" key="1">
    <citation type="submission" date="2019-10" db="EMBL/GenBank/DDBJ databases">
        <title>Nonomuraea sp. nov., isolated from Phyllanthus amarus.</title>
        <authorList>
            <person name="Klykleung N."/>
            <person name="Tanasupawat S."/>
        </authorList>
    </citation>
    <scope>NUCLEOTIDE SEQUENCE [LARGE SCALE GENOMIC DNA]</scope>
    <source>
        <strain evidence="7 8">PA1-10</strain>
    </source>
</reference>
<evidence type="ECO:0000256" key="3">
    <source>
        <dbReference type="ARBA" id="ARBA00022679"/>
    </source>
</evidence>
<dbReference type="RefSeq" id="WP_139633542.1">
    <property type="nucleotide sequence ID" value="NZ_VDLX02000011.1"/>
</dbReference>
<dbReference type="SUPFAM" id="SSF48576">
    <property type="entry name" value="Terpenoid synthases"/>
    <property type="match status" value="1"/>
</dbReference>
<protein>
    <submittedName>
        <fullName evidence="7">Polyprenyl synthetase family protein</fullName>
    </submittedName>
</protein>
<evidence type="ECO:0000256" key="2">
    <source>
        <dbReference type="ARBA" id="ARBA00006706"/>
    </source>
</evidence>
<dbReference type="PANTHER" id="PTHR12001:SF69">
    <property type="entry name" value="ALL TRANS-POLYPRENYL-DIPHOSPHATE SYNTHASE PDSS1"/>
    <property type="match status" value="1"/>
</dbReference>
<dbReference type="InterPro" id="IPR000092">
    <property type="entry name" value="Polyprenyl_synt"/>
</dbReference>
<dbReference type="PANTHER" id="PTHR12001">
    <property type="entry name" value="GERANYLGERANYL PYROPHOSPHATE SYNTHASE"/>
    <property type="match status" value="1"/>
</dbReference>
<dbReference type="Gene3D" id="1.10.600.10">
    <property type="entry name" value="Farnesyl Diphosphate Synthase"/>
    <property type="match status" value="1"/>
</dbReference>
<sequence>MTPGLVLGSTLEKVQDRLVRLAASLPAPLRDPVRALVARPSKLLRPRLLLACARLGAPPTDQVVRAAAMVELVHVASLIHDDVVDKAPTRRGGPSAHVLAGPEGAMLAGLAVLALAGTEAADLGGGVSRVTSQTVATVSYGELLDVERAFDTTLSIDDYVELVRSKTGALFGLAARLGAALASAQPGQVRAVARFGAAAGIAFQILDDCLEMDPDQRPGKPLLTDHMLGLFGAPTLYALRADESGDLARLLMRPGFGPGDMDAVRAHVTGLGGTSAARTLADQWRGQAVAALEGLPAGPARDELTDFAAHLTAPTR</sequence>
<dbReference type="GO" id="GO:0046872">
    <property type="term" value="F:metal ion binding"/>
    <property type="evidence" value="ECO:0007669"/>
    <property type="project" value="UniProtKB-KW"/>
</dbReference>
<accession>A0A5C4W405</accession>
<dbReference type="AlphaFoldDB" id="A0A5C4W405"/>
<dbReference type="EMBL" id="VDLX02000011">
    <property type="protein sequence ID" value="KAB8191747.1"/>
    <property type="molecule type" value="Genomic_DNA"/>
</dbReference>
<dbReference type="InterPro" id="IPR033749">
    <property type="entry name" value="Polyprenyl_synt_CS"/>
</dbReference>
<name>A0A5C4W405_9ACTN</name>
<evidence type="ECO:0000256" key="6">
    <source>
        <dbReference type="RuleBase" id="RU004466"/>
    </source>
</evidence>
<comment type="similarity">
    <text evidence="2 6">Belongs to the FPP/GGPP synthase family.</text>
</comment>
<evidence type="ECO:0000256" key="1">
    <source>
        <dbReference type="ARBA" id="ARBA00001946"/>
    </source>
</evidence>
<dbReference type="GO" id="GO:0004659">
    <property type="term" value="F:prenyltransferase activity"/>
    <property type="evidence" value="ECO:0007669"/>
    <property type="project" value="InterPro"/>
</dbReference>
<evidence type="ECO:0000313" key="7">
    <source>
        <dbReference type="EMBL" id="KAB8191747.1"/>
    </source>
</evidence>
<dbReference type="OrthoDB" id="4497239at2"/>
<keyword evidence="3 6" id="KW-0808">Transferase</keyword>
<comment type="caution">
    <text evidence="7">The sequence shown here is derived from an EMBL/GenBank/DDBJ whole genome shotgun (WGS) entry which is preliminary data.</text>
</comment>
<dbReference type="PROSITE" id="PS00723">
    <property type="entry name" value="POLYPRENYL_SYNTHASE_1"/>
    <property type="match status" value="1"/>
</dbReference>
<dbReference type="Pfam" id="PF00348">
    <property type="entry name" value="polyprenyl_synt"/>
    <property type="match status" value="1"/>
</dbReference>
<dbReference type="GO" id="GO:0008299">
    <property type="term" value="P:isoprenoid biosynthetic process"/>
    <property type="evidence" value="ECO:0007669"/>
    <property type="project" value="InterPro"/>
</dbReference>
<organism evidence="7 8">
    <name type="scientific">Nonomuraea phyllanthi</name>
    <dbReference type="NCBI Taxonomy" id="2219224"/>
    <lineage>
        <taxon>Bacteria</taxon>
        <taxon>Bacillati</taxon>
        <taxon>Actinomycetota</taxon>
        <taxon>Actinomycetes</taxon>
        <taxon>Streptosporangiales</taxon>
        <taxon>Streptosporangiaceae</taxon>
        <taxon>Nonomuraea</taxon>
    </lineage>
</organism>
<proteinExistence type="inferred from homology"/>
<dbReference type="Proteomes" id="UP000312512">
    <property type="component" value="Unassembled WGS sequence"/>
</dbReference>
<comment type="cofactor">
    <cofactor evidence="1">
        <name>Mg(2+)</name>
        <dbReference type="ChEBI" id="CHEBI:18420"/>
    </cofactor>
</comment>
<dbReference type="InterPro" id="IPR008949">
    <property type="entry name" value="Isoprenoid_synthase_dom_sf"/>
</dbReference>
<dbReference type="SFLD" id="SFLDS00005">
    <property type="entry name" value="Isoprenoid_Synthase_Type_I"/>
    <property type="match status" value="1"/>
</dbReference>
<evidence type="ECO:0000256" key="4">
    <source>
        <dbReference type="ARBA" id="ARBA00022723"/>
    </source>
</evidence>